<organism evidence="1 2">
    <name type="scientific">Rubripirellula tenax</name>
    <dbReference type="NCBI Taxonomy" id="2528015"/>
    <lineage>
        <taxon>Bacteria</taxon>
        <taxon>Pseudomonadati</taxon>
        <taxon>Planctomycetota</taxon>
        <taxon>Planctomycetia</taxon>
        <taxon>Pirellulales</taxon>
        <taxon>Pirellulaceae</taxon>
        <taxon>Rubripirellula</taxon>
    </lineage>
</organism>
<dbReference type="Proteomes" id="UP000318288">
    <property type="component" value="Unassembled WGS sequence"/>
</dbReference>
<reference evidence="1 2" key="1">
    <citation type="submission" date="2019-02" db="EMBL/GenBank/DDBJ databases">
        <title>Deep-cultivation of Planctomycetes and their phenomic and genomic characterization uncovers novel biology.</title>
        <authorList>
            <person name="Wiegand S."/>
            <person name="Jogler M."/>
            <person name="Boedeker C."/>
            <person name="Pinto D."/>
            <person name="Vollmers J."/>
            <person name="Rivas-Marin E."/>
            <person name="Kohn T."/>
            <person name="Peeters S.H."/>
            <person name="Heuer A."/>
            <person name="Rast P."/>
            <person name="Oberbeckmann S."/>
            <person name="Bunk B."/>
            <person name="Jeske O."/>
            <person name="Meyerdierks A."/>
            <person name="Storesund J.E."/>
            <person name="Kallscheuer N."/>
            <person name="Luecker S."/>
            <person name="Lage O.M."/>
            <person name="Pohl T."/>
            <person name="Merkel B.J."/>
            <person name="Hornburger P."/>
            <person name="Mueller R.-W."/>
            <person name="Bruemmer F."/>
            <person name="Labrenz M."/>
            <person name="Spormann A.M."/>
            <person name="Op Den Camp H."/>
            <person name="Overmann J."/>
            <person name="Amann R."/>
            <person name="Jetten M.S.M."/>
            <person name="Mascher T."/>
            <person name="Medema M.H."/>
            <person name="Devos D.P."/>
            <person name="Kaster A.-K."/>
            <person name="Ovreas L."/>
            <person name="Rohde M."/>
            <person name="Galperin M.Y."/>
            <person name="Jogler C."/>
        </authorList>
    </citation>
    <scope>NUCLEOTIDE SEQUENCE [LARGE SCALE GENOMIC DNA]</scope>
    <source>
        <strain evidence="1 2">Poly51</strain>
    </source>
</reference>
<gene>
    <name evidence="1" type="ORF">Poly51_40070</name>
</gene>
<dbReference type="RefSeq" id="WP_146459408.1">
    <property type="nucleotide sequence ID" value="NZ_SJPW01000005.1"/>
</dbReference>
<accession>A0A5C6EQR2</accession>
<sequence length="99" mass="11095">MGLTPNPPHCDHVARSLANAYHAYLLCPELKVVLSAEIENGNVIAESSVGWPRESSVFIRLQRPVTTDTPAGIDRRDIGDPHYWDAELYHHRSGHVLAW</sequence>
<dbReference type="EMBL" id="SJPW01000005">
    <property type="protein sequence ID" value="TWU50714.1"/>
    <property type="molecule type" value="Genomic_DNA"/>
</dbReference>
<name>A0A5C6EQR2_9BACT</name>
<comment type="caution">
    <text evidence="1">The sequence shown here is derived from an EMBL/GenBank/DDBJ whole genome shotgun (WGS) entry which is preliminary data.</text>
</comment>
<evidence type="ECO:0000313" key="1">
    <source>
        <dbReference type="EMBL" id="TWU50714.1"/>
    </source>
</evidence>
<protein>
    <submittedName>
        <fullName evidence="1">Uncharacterized protein</fullName>
    </submittedName>
</protein>
<dbReference type="OrthoDB" id="308241at2"/>
<dbReference type="AlphaFoldDB" id="A0A5C6EQR2"/>
<proteinExistence type="predicted"/>
<evidence type="ECO:0000313" key="2">
    <source>
        <dbReference type="Proteomes" id="UP000318288"/>
    </source>
</evidence>
<keyword evidence="2" id="KW-1185">Reference proteome</keyword>